<dbReference type="InterPro" id="IPR038728">
    <property type="entry name" value="YkvI-like"/>
</dbReference>
<feature type="transmembrane region" description="Helical" evidence="1">
    <location>
        <begin position="116"/>
        <end position="134"/>
    </location>
</feature>
<evidence type="ECO:0008006" key="4">
    <source>
        <dbReference type="Google" id="ProtNLM"/>
    </source>
</evidence>
<dbReference type="AlphaFoldDB" id="D9SKV6"/>
<dbReference type="EMBL" id="CP002160">
    <property type="protein sequence ID" value="ADL53528.1"/>
    <property type="molecule type" value="Genomic_DNA"/>
</dbReference>
<keyword evidence="3" id="KW-1185">Reference proteome</keyword>
<dbReference type="OrthoDB" id="4424890at2"/>
<reference evidence="2 3" key="1">
    <citation type="submission" date="2010-08" db="EMBL/GenBank/DDBJ databases">
        <title>Complete sequence of Clostridium cellulovorans 743B.</title>
        <authorList>
            <consortium name="US DOE Joint Genome Institute"/>
            <person name="Lucas S."/>
            <person name="Copeland A."/>
            <person name="Lapidus A."/>
            <person name="Cheng J.-F."/>
            <person name="Bruce D."/>
            <person name="Goodwin L."/>
            <person name="Pitluck S."/>
            <person name="Chertkov O."/>
            <person name="Detter J.C."/>
            <person name="Han C."/>
            <person name="Tapia R."/>
            <person name="Land M."/>
            <person name="Hauser L."/>
            <person name="Chang Y.-J."/>
            <person name="Jeffries C."/>
            <person name="Kyrpides N."/>
            <person name="Ivanova N."/>
            <person name="Mikhailova N."/>
            <person name="Hemme C.L."/>
            <person name="Woyke T."/>
        </authorList>
    </citation>
    <scope>NUCLEOTIDE SEQUENCE [LARGE SCALE GENOMIC DNA]</scope>
    <source>
        <strain evidence="3">ATCC 35296 / DSM 3052 / OCM 3 / 743B</strain>
    </source>
</reference>
<feature type="transmembrane region" description="Helical" evidence="1">
    <location>
        <begin position="302"/>
        <end position="318"/>
    </location>
</feature>
<feature type="transmembrane region" description="Helical" evidence="1">
    <location>
        <begin position="146"/>
        <end position="165"/>
    </location>
</feature>
<evidence type="ECO:0000256" key="1">
    <source>
        <dbReference type="SAM" id="Phobius"/>
    </source>
</evidence>
<feature type="transmembrane region" description="Helical" evidence="1">
    <location>
        <begin position="89"/>
        <end position="110"/>
    </location>
</feature>
<dbReference type="STRING" id="573061.Clocel_3860"/>
<keyword evidence="1" id="KW-1133">Transmembrane helix</keyword>
<sequence length="353" mass="39569">MKNNIKLIFQTAMVFVGTIVGAGLASGQEIVYFFTRFGKWSFLSLLLPLLLYVFIGRMVIILAVKYNLRSYDELMTKVSPGILGKITGIFTTLHLLSSSSIIVAGSGALIHQYFHVSKYIGTVIMVFIAIIALLRNIKGLVEINSFIVPSLTLVIITIFILYIRFSSNLTVNFSNFPQFREQNFWLVSAILYGGFNIMGCSGVLTPLSNETKKTKPLIVGLFLGAFLLTLLSLIINLMLTLNVPNIFKYEIPLLYVAHRFGSIFQVTLLIIIFAEMFSTIVSDVFSISRTLGTSFKLGYKKALFLVMLIIIPISRLGFGNLIATLYPIFGVVSLIFLFQITKFYYKDKSHFSK</sequence>
<evidence type="ECO:0000313" key="3">
    <source>
        <dbReference type="Proteomes" id="UP000002730"/>
    </source>
</evidence>
<feature type="transmembrane region" description="Helical" evidence="1">
    <location>
        <begin position="185"/>
        <end position="205"/>
    </location>
</feature>
<feature type="transmembrane region" description="Helical" evidence="1">
    <location>
        <begin position="217"/>
        <end position="239"/>
    </location>
</feature>
<dbReference type="PANTHER" id="PTHR37814">
    <property type="entry name" value="CONSERVED MEMBRANE PROTEIN"/>
    <property type="match status" value="1"/>
</dbReference>
<keyword evidence="1" id="KW-0472">Membrane</keyword>
<protein>
    <recommendedName>
        <fullName evidence="4">Transporter</fullName>
    </recommendedName>
</protein>
<feature type="transmembrane region" description="Helical" evidence="1">
    <location>
        <begin position="259"/>
        <end position="281"/>
    </location>
</feature>
<dbReference type="Proteomes" id="UP000002730">
    <property type="component" value="Chromosome"/>
</dbReference>
<dbReference type="HOGENOM" id="CLU_043930_0_0_9"/>
<name>D9SKV6_CLOC7</name>
<feature type="transmembrane region" description="Helical" evidence="1">
    <location>
        <begin position="324"/>
        <end position="345"/>
    </location>
</feature>
<accession>D9SKV6</accession>
<proteinExistence type="predicted"/>
<keyword evidence="1" id="KW-0812">Transmembrane</keyword>
<evidence type="ECO:0000313" key="2">
    <source>
        <dbReference type="EMBL" id="ADL53528.1"/>
    </source>
</evidence>
<gene>
    <name evidence="2" type="ordered locus">Clocel_3860</name>
</gene>
<organism evidence="2 3">
    <name type="scientific">Clostridium cellulovorans (strain ATCC 35296 / DSM 3052 / OCM 3 / 743B)</name>
    <dbReference type="NCBI Taxonomy" id="573061"/>
    <lineage>
        <taxon>Bacteria</taxon>
        <taxon>Bacillati</taxon>
        <taxon>Bacillota</taxon>
        <taxon>Clostridia</taxon>
        <taxon>Eubacteriales</taxon>
        <taxon>Clostridiaceae</taxon>
        <taxon>Clostridium</taxon>
    </lineage>
</organism>
<feature type="transmembrane region" description="Helical" evidence="1">
    <location>
        <begin position="43"/>
        <end position="68"/>
    </location>
</feature>
<dbReference type="PANTHER" id="PTHR37814:SF1">
    <property type="entry name" value="MEMBRANE PROTEIN"/>
    <property type="match status" value="1"/>
</dbReference>
<dbReference type="eggNOG" id="COG3949">
    <property type="taxonomic scope" value="Bacteria"/>
</dbReference>
<dbReference type="KEGG" id="ccb:Clocel_3860"/>